<protein>
    <submittedName>
        <fullName evidence="1">Ethanolamine ammonia-lyase reactivating factor EutA</fullName>
    </submittedName>
</protein>
<keyword evidence="2" id="KW-1185">Reference proteome</keyword>
<dbReference type="AlphaFoldDB" id="A0A6L5Y3L8"/>
<comment type="caution">
    <text evidence="1">The sequence shown here is derived from an EMBL/GenBank/DDBJ whole genome shotgun (WGS) entry which is preliminary data.</text>
</comment>
<sequence length="476" mass="52014">MRETILSVGIDIGTSTTQLIFSRLTIENLASSYTVPRISIVNKEVIYRSNIYFTPLRSATEIDAEAIKQIVRTEYEKADIHAEELKTGAVIITGETARKENANQVLASLSDLAGDFVVATAGPDLESVLSAKGAGADRMSEENRNIVANIDIGGGTSNIACYQKGKLKGVSCLDIGGRLIKIKDKTIIYIYPKIKELAKEHGIFLEVGEQADQKKLKEVCRLMADQLAMALHLKEKDEFHSKLYTNDGKAIPDSLAIDAVTFSGGVADYVYNKEVEDVFRYGDIGILLGQVVTEQKEFQEIPWYEAVETIRATVVGAGTHTTNVSGSTITYARDQLPIKNIPILRISKEEEQDLEQLTASIKEQIPIFEVDGRLEQVAISLSGDYHTSFADIQLLAAAIVKGADVIIKSSYPLVIVVENDIGKVLGNAIQVLLERRKDVICIDGIHSQGGDYIDIGEPVANGRVVPVVTKTLIFNS</sequence>
<keyword evidence="1" id="KW-0456">Lyase</keyword>
<dbReference type="Proteomes" id="UP000482209">
    <property type="component" value="Unassembled WGS sequence"/>
</dbReference>
<evidence type="ECO:0000313" key="2">
    <source>
        <dbReference type="Proteomes" id="UP000482209"/>
    </source>
</evidence>
<proteinExistence type="predicted"/>
<reference evidence="1 2" key="1">
    <citation type="submission" date="2019-08" db="EMBL/GenBank/DDBJ databases">
        <title>In-depth cultivation of the pig gut microbiome towards novel bacterial diversity and tailored functional studies.</title>
        <authorList>
            <person name="Wylensek D."/>
            <person name="Hitch T.C.A."/>
            <person name="Clavel T."/>
        </authorList>
    </citation>
    <scope>NUCLEOTIDE SEQUENCE [LARGE SCALE GENOMIC DNA]</scope>
    <source>
        <strain evidence="1 2">WCA-693-APC-MOT-I</strain>
    </source>
</reference>
<dbReference type="Pfam" id="PF06277">
    <property type="entry name" value="EutA"/>
    <property type="match status" value="1"/>
</dbReference>
<organism evidence="1 2">
    <name type="scientific">Velocimicrobium porci</name>
    <dbReference type="NCBI Taxonomy" id="2606634"/>
    <lineage>
        <taxon>Bacteria</taxon>
        <taxon>Bacillati</taxon>
        <taxon>Bacillota</taxon>
        <taxon>Clostridia</taxon>
        <taxon>Lachnospirales</taxon>
        <taxon>Lachnospiraceae</taxon>
        <taxon>Velocimicrobium</taxon>
    </lineage>
</organism>
<dbReference type="PANTHER" id="PTHR32432">
    <property type="entry name" value="CELL DIVISION PROTEIN FTSA-RELATED"/>
    <property type="match status" value="1"/>
</dbReference>
<dbReference type="InterPro" id="IPR043129">
    <property type="entry name" value="ATPase_NBD"/>
</dbReference>
<dbReference type="SUPFAM" id="SSF53067">
    <property type="entry name" value="Actin-like ATPase domain"/>
    <property type="match status" value="1"/>
</dbReference>
<dbReference type="GO" id="GO:0016829">
    <property type="term" value="F:lyase activity"/>
    <property type="evidence" value="ECO:0007669"/>
    <property type="project" value="UniProtKB-KW"/>
</dbReference>
<dbReference type="EMBL" id="VUMT01000041">
    <property type="protein sequence ID" value="MSS64958.1"/>
    <property type="molecule type" value="Genomic_DNA"/>
</dbReference>
<name>A0A6L5Y3L8_9FIRM</name>
<evidence type="ECO:0000313" key="1">
    <source>
        <dbReference type="EMBL" id="MSS64958.1"/>
    </source>
</evidence>
<dbReference type="Gene3D" id="3.30.420.40">
    <property type="match status" value="1"/>
</dbReference>
<dbReference type="PIRSF" id="PIRSF012293">
    <property type="entry name" value="EutA"/>
    <property type="match status" value="1"/>
</dbReference>
<dbReference type="NCBIfam" id="NF007992">
    <property type="entry name" value="PRK10719.1-3"/>
    <property type="match status" value="1"/>
</dbReference>
<dbReference type="InterPro" id="IPR009377">
    <property type="entry name" value="EutA"/>
</dbReference>
<dbReference type="PANTHER" id="PTHR32432:SF13">
    <property type="entry name" value="ETHANOLAMINE AMMONIA-LYASE REACTIVASE EUTA"/>
    <property type="match status" value="1"/>
</dbReference>
<gene>
    <name evidence="1" type="primary">eutA</name>
    <name evidence="1" type="ORF">FYJ58_13955</name>
</gene>
<dbReference type="RefSeq" id="WP_154520316.1">
    <property type="nucleotide sequence ID" value="NZ_VUMT01000041.1"/>
</dbReference>
<dbReference type="InterPro" id="IPR050696">
    <property type="entry name" value="FtsA/MreB"/>
</dbReference>
<accession>A0A6L5Y3L8</accession>